<keyword evidence="1" id="KW-0808">Transferase</keyword>
<evidence type="ECO:0000256" key="4">
    <source>
        <dbReference type="SAM" id="Phobius"/>
    </source>
</evidence>
<gene>
    <name evidence="6" type="ORF">ACEZDJ_06385</name>
</gene>
<feature type="transmembrane region" description="Helical" evidence="4">
    <location>
        <begin position="151"/>
        <end position="172"/>
    </location>
</feature>
<feature type="transmembrane region" description="Helical" evidence="4">
    <location>
        <begin position="49"/>
        <end position="69"/>
    </location>
</feature>
<dbReference type="GO" id="GO:0016301">
    <property type="term" value="F:kinase activity"/>
    <property type="evidence" value="ECO:0007669"/>
    <property type="project" value="UniProtKB-KW"/>
</dbReference>
<evidence type="ECO:0000313" key="7">
    <source>
        <dbReference type="Proteomes" id="UP001592528"/>
    </source>
</evidence>
<dbReference type="InterPro" id="IPR011712">
    <property type="entry name" value="Sig_transdc_His_kin_sub3_dim/P"/>
</dbReference>
<dbReference type="Pfam" id="PF07730">
    <property type="entry name" value="HisKA_3"/>
    <property type="match status" value="1"/>
</dbReference>
<keyword evidence="2 6" id="KW-0418">Kinase</keyword>
<evidence type="ECO:0000313" key="6">
    <source>
        <dbReference type="EMBL" id="MFC1400908.1"/>
    </source>
</evidence>
<feature type="transmembrane region" description="Helical" evidence="4">
    <location>
        <begin position="125"/>
        <end position="144"/>
    </location>
</feature>
<organism evidence="6 7">
    <name type="scientific">Streptacidiphilus cavernicola</name>
    <dbReference type="NCBI Taxonomy" id="3342716"/>
    <lineage>
        <taxon>Bacteria</taxon>
        <taxon>Bacillati</taxon>
        <taxon>Actinomycetota</taxon>
        <taxon>Actinomycetes</taxon>
        <taxon>Kitasatosporales</taxon>
        <taxon>Streptomycetaceae</taxon>
        <taxon>Streptacidiphilus</taxon>
    </lineage>
</organism>
<dbReference type="CDD" id="cd16917">
    <property type="entry name" value="HATPase_UhpB-NarQ-NarX-like"/>
    <property type="match status" value="1"/>
</dbReference>
<keyword evidence="7" id="KW-1185">Reference proteome</keyword>
<feature type="transmembrane region" description="Helical" evidence="4">
    <location>
        <begin position="81"/>
        <end position="103"/>
    </location>
</feature>
<name>A0ABV6UHH2_9ACTN</name>
<feature type="domain" description="Signal transduction histidine kinase subgroup 3 dimerisation and phosphoacceptor" evidence="5">
    <location>
        <begin position="193"/>
        <end position="259"/>
    </location>
</feature>
<sequence>MSDLVAPRIGQPPENRRQQFVKLCWMSLWMIYLAYPVSDLVAGPHQAGARIAGWILLVLFLGCYALLVLRRSVSGGAGRWSPLYGWLLGAMLVIAIVTCFTLGDNWLALYSYTAVSGGLILPQRYAIYGVGVVTGLVVVTGLTLHSDAGSLIPITLSAFLGGAAMTGLQRLVRTMQELREARQAVAALAASDERLRMARDLHDLLGHSLSLITLKSELTSRFMDQERYAEARAQVDDIEKVSRQALVDVREAIGGYRRPKLAVEIAAARTALTAADIQTDTDPAIADPHPRLGPDEEGALGWALREAVTNVVRHSGALHCTVRLSEHMEPGGTRSLCLEVADDGGGAKKAGHGNGLTGLAERLALADGRLEAGPGERGRGFTVRAFVPLRAATGPVEEAVPGTVQQ</sequence>
<dbReference type="Gene3D" id="3.30.565.10">
    <property type="entry name" value="Histidine kinase-like ATPase, C-terminal domain"/>
    <property type="match status" value="1"/>
</dbReference>
<proteinExistence type="predicted"/>
<dbReference type="Proteomes" id="UP001592528">
    <property type="component" value="Unassembled WGS sequence"/>
</dbReference>
<dbReference type="RefSeq" id="WP_037596054.1">
    <property type="nucleotide sequence ID" value="NZ_JBHEZZ010000003.1"/>
</dbReference>
<evidence type="ECO:0000256" key="3">
    <source>
        <dbReference type="ARBA" id="ARBA00023012"/>
    </source>
</evidence>
<evidence type="ECO:0000256" key="1">
    <source>
        <dbReference type="ARBA" id="ARBA00022679"/>
    </source>
</evidence>
<dbReference type="EMBL" id="JBHEZZ010000003">
    <property type="protein sequence ID" value="MFC1400908.1"/>
    <property type="molecule type" value="Genomic_DNA"/>
</dbReference>
<protein>
    <submittedName>
        <fullName evidence="6">Sensor histidine kinase</fullName>
    </submittedName>
</protein>
<reference evidence="6 7" key="1">
    <citation type="submission" date="2024-09" db="EMBL/GenBank/DDBJ databases">
        <authorList>
            <person name="Lee S.D."/>
        </authorList>
    </citation>
    <scope>NUCLEOTIDE SEQUENCE [LARGE SCALE GENOMIC DNA]</scope>
    <source>
        <strain evidence="6 7">N1-5</strain>
    </source>
</reference>
<dbReference type="PANTHER" id="PTHR24421:SF63">
    <property type="entry name" value="SENSOR HISTIDINE KINASE DESK"/>
    <property type="match status" value="1"/>
</dbReference>
<keyword evidence="4" id="KW-1133">Transmembrane helix</keyword>
<evidence type="ECO:0000256" key="2">
    <source>
        <dbReference type="ARBA" id="ARBA00022777"/>
    </source>
</evidence>
<keyword evidence="4" id="KW-0472">Membrane</keyword>
<dbReference type="InterPro" id="IPR036890">
    <property type="entry name" value="HATPase_C_sf"/>
</dbReference>
<dbReference type="Gene3D" id="1.20.5.1930">
    <property type="match status" value="1"/>
</dbReference>
<accession>A0ABV6UHH2</accession>
<dbReference type="SUPFAM" id="SSF55874">
    <property type="entry name" value="ATPase domain of HSP90 chaperone/DNA topoisomerase II/histidine kinase"/>
    <property type="match status" value="1"/>
</dbReference>
<dbReference type="InterPro" id="IPR050482">
    <property type="entry name" value="Sensor_HK_TwoCompSys"/>
</dbReference>
<dbReference type="PANTHER" id="PTHR24421">
    <property type="entry name" value="NITRATE/NITRITE SENSOR PROTEIN NARX-RELATED"/>
    <property type="match status" value="1"/>
</dbReference>
<evidence type="ECO:0000259" key="5">
    <source>
        <dbReference type="Pfam" id="PF07730"/>
    </source>
</evidence>
<keyword evidence="3" id="KW-0902">Two-component regulatory system</keyword>
<comment type="caution">
    <text evidence="6">The sequence shown here is derived from an EMBL/GenBank/DDBJ whole genome shotgun (WGS) entry which is preliminary data.</text>
</comment>
<keyword evidence="4" id="KW-0812">Transmembrane</keyword>
<feature type="transmembrane region" description="Helical" evidence="4">
    <location>
        <begin position="20"/>
        <end position="37"/>
    </location>
</feature>